<evidence type="ECO:0000313" key="2">
    <source>
        <dbReference type="Proteomes" id="UP000807306"/>
    </source>
</evidence>
<gene>
    <name evidence="1" type="ORF">CPB83DRAFT_850807</name>
</gene>
<organism evidence="1 2">
    <name type="scientific">Crepidotus variabilis</name>
    <dbReference type="NCBI Taxonomy" id="179855"/>
    <lineage>
        <taxon>Eukaryota</taxon>
        <taxon>Fungi</taxon>
        <taxon>Dikarya</taxon>
        <taxon>Basidiomycota</taxon>
        <taxon>Agaricomycotina</taxon>
        <taxon>Agaricomycetes</taxon>
        <taxon>Agaricomycetidae</taxon>
        <taxon>Agaricales</taxon>
        <taxon>Agaricineae</taxon>
        <taxon>Crepidotaceae</taxon>
        <taxon>Crepidotus</taxon>
    </lineage>
</organism>
<dbReference type="SUPFAM" id="SSF81383">
    <property type="entry name" value="F-box domain"/>
    <property type="match status" value="1"/>
</dbReference>
<dbReference type="InterPro" id="IPR036047">
    <property type="entry name" value="F-box-like_dom_sf"/>
</dbReference>
<dbReference type="Gene3D" id="1.20.1280.50">
    <property type="match status" value="1"/>
</dbReference>
<comment type="caution">
    <text evidence="1">The sequence shown here is derived from an EMBL/GenBank/DDBJ whole genome shotgun (WGS) entry which is preliminary data.</text>
</comment>
<sequence length="267" mass="29872">MSEKISNNFDDCLLSSNTASNPKINNLPVEVLAYIFKAVQLRGTKLTRTPLTWVREISHICTLWREVALSTPSLWTYLPVHHIHDEIYEIFMTGSRALRVTFEMNLAALNKKLESLLVTNISRFSGLVCYASHPTDFQKFASRLSGFIPFPCLQSIIIHGWLSSAAMDKLFSGLGNLVLSPNPDAFTDKLVMENTLKYLDIPAPPTWKSHTMQNLALKVHNTGKYARPHGQDILDALQGIAHTLQYLHLTDEVLPNDLRSSGQISGG</sequence>
<evidence type="ECO:0000313" key="1">
    <source>
        <dbReference type="EMBL" id="KAF9530376.1"/>
    </source>
</evidence>
<dbReference type="EMBL" id="MU157840">
    <property type="protein sequence ID" value="KAF9530376.1"/>
    <property type="molecule type" value="Genomic_DNA"/>
</dbReference>
<dbReference type="OrthoDB" id="3365698at2759"/>
<dbReference type="AlphaFoldDB" id="A0A9P6EJR2"/>
<protein>
    <recommendedName>
        <fullName evidence="3">F-box domain-containing protein</fullName>
    </recommendedName>
</protein>
<keyword evidence="2" id="KW-1185">Reference proteome</keyword>
<accession>A0A9P6EJR2</accession>
<proteinExistence type="predicted"/>
<name>A0A9P6EJR2_9AGAR</name>
<reference evidence="1" key="1">
    <citation type="submission" date="2020-11" db="EMBL/GenBank/DDBJ databases">
        <authorList>
            <consortium name="DOE Joint Genome Institute"/>
            <person name="Ahrendt S."/>
            <person name="Riley R."/>
            <person name="Andreopoulos W."/>
            <person name="Labutti K."/>
            <person name="Pangilinan J."/>
            <person name="Ruiz-Duenas F.J."/>
            <person name="Barrasa J.M."/>
            <person name="Sanchez-Garcia M."/>
            <person name="Camarero S."/>
            <person name="Miyauchi S."/>
            <person name="Serrano A."/>
            <person name="Linde D."/>
            <person name="Babiker R."/>
            <person name="Drula E."/>
            <person name="Ayuso-Fernandez I."/>
            <person name="Pacheco R."/>
            <person name="Padilla G."/>
            <person name="Ferreira P."/>
            <person name="Barriuso J."/>
            <person name="Kellner H."/>
            <person name="Castanera R."/>
            <person name="Alfaro M."/>
            <person name="Ramirez L."/>
            <person name="Pisabarro A.G."/>
            <person name="Kuo A."/>
            <person name="Tritt A."/>
            <person name="Lipzen A."/>
            <person name="He G."/>
            <person name="Yan M."/>
            <person name="Ng V."/>
            <person name="Cullen D."/>
            <person name="Martin F."/>
            <person name="Rosso M.-N."/>
            <person name="Henrissat B."/>
            <person name="Hibbett D."/>
            <person name="Martinez A.T."/>
            <person name="Grigoriev I.V."/>
        </authorList>
    </citation>
    <scope>NUCLEOTIDE SEQUENCE</scope>
    <source>
        <strain evidence="1">CBS 506.95</strain>
    </source>
</reference>
<dbReference type="Proteomes" id="UP000807306">
    <property type="component" value="Unassembled WGS sequence"/>
</dbReference>
<evidence type="ECO:0008006" key="3">
    <source>
        <dbReference type="Google" id="ProtNLM"/>
    </source>
</evidence>